<comment type="caution">
    <text evidence="1">The sequence shown here is derived from an EMBL/GenBank/DDBJ whole genome shotgun (WGS) entry which is preliminary data.</text>
</comment>
<proteinExistence type="predicted"/>
<evidence type="ECO:0000313" key="2">
    <source>
        <dbReference type="Proteomes" id="UP000319818"/>
    </source>
</evidence>
<keyword evidence="2" id="KW-1185">Reference proteome</keyword>
<reference evidence="1 2" key="1">
    <citation type="submission" date="2019-06" db="EMBL/GenBank/DDBJ databases">
        <title>Sequencing the genomes of 1000 actinobacteria strains.</title>
        <authorList>
            <person name="Klenk H.-P."/>
        </authorList>
    </citation>
    <scope>NUCLEOTIDE SEQUENCE [LARGE SCALE GENOMIC DNA]</scope>
    <source>
        <strain evidence="1 2">DSM 45511</strain>
    </source>
</reference>
<protein>
    <submittedName>
        <fullName evidence="1">Uncharacterized protein</fullName>
    </submittedName>
</protein>
<evidence type="ECO:0000313" key="1">
    <source>
        <dbReference type="EMBL" id="TQM45162.1"/>
    </source>
</evidence>
<dbReference type="EMBL" id="VFPH01000001">
    <property type="protein sequence ID" value="TQM45162.1"/>
    <property type="molecule type" value="Genomic_DNA"/>
</dbReference>
<sequence>MITTVLADDPGLAGLATAFATALTGRAPDEVRQPWEAGAPGAVRPDVVVAASRADAGRPTAHVHPDLSGALAFALVVGGAGSTGGWPLVAALVAAGARCPAPVLHVAGPPQDPAAAIACYCRYWRPAVTALVAAGRDRRPAA</sequence>
<dbReference type="AlphaFoldDB" id="A0A543GGF7"/>
<name>A0A543GGF7_9PSEU</name>
<accession>A0A543GGF7</accession>
<organism evidence="1 2">
    <name type="scientific">Pseudonocardia cypriaca</name>
    <dbReference type="NCBI Taxonomy" id="882449"/>
    <lineage>
        <taxon>Bacteria</taxon>
        <taxon>Bacillati</taxon>
        <taxon>Actinomycetota</taxon>
        <taxon>Actinomycetes</taxon>
        <taxon>Pseudonocardiales</taxon>
        <taxon>Pseudonocardiaceae</taxon>
        <taxon>Pseudonocardia</taxon>
    </lineage>
</organism>
<dbReference type="RefSeq" id="WP_142100565.1">
    <property type="nucleotide sequence ID" value="NZ_VFPH01000001.1"/>
</dbReference>
<gene>
    <name evidence="1" type="ORF">FB388_2557</name>
</gene>
<dbReference type="Proteomes" id="UP000319818">
    <property type="component" value="Unassembled WGS sequence"/>
</dbReference>